<proteinExistence type="predicted"/>
<feature type="compositionally biased region" description="Polar residues" evidence="1">
    <location>
        <begin position="706"/>
        <end position="723"/>
    </location>
</feature>
<sequence>MDDAWAGTFKTIYSRQQRRCSLKLANWRRNVTQSFKLGEQMKVVLGFHTPVSAGPTSRSRIIRNPYSTRSNLFPSKKIKQSVLHQQFDHRARIVKYIRDYNQVLPVTGHLVFFKFDTLDQCSLNILEFRVRISSKRGHSRLAFDRLDSRSSCKCRIARTHLQSTAPAMLWAAVGCKSCCVVIDLCAAQIQSTDRARWFKDNVLERSWATIKKHIQTPAGIQTTTSMIPENSRQNELITYTTCPQALSEETGLEQHNLDKRHIGVLARTGLLPFQGKRYVATLARNGDLPYIAHREWDKKVHPMMSGGGNYELGKRYVGALAKSGNLPFNREGRGDDGVGKIESILQGILETEDLWKSQVQELKLELLKEELETLEEASDDNGYEEDVNKRSIASLARSGNLPFKGGEGKRSVEALARSGYLPAPKAPESSEDSQMDASQEADLLGKRSIASLAKSGQLQHASSQFVNGDLLKDEFDGEGKRGGIGSLARNGYLNNKKDNGNRDLERLMQQLYQDEGMDKRNIGSLARSFNLPQNGKRNLGSIARSGGFSQLRFSPSKKDDDNGSESDYYRDDEKRNLGAFVKSRQTPLGKRYLGSALRSRNSALSTISKKDEMDDEEKRNVGAMARNRLLPFGKRDDDEDETNLEDVAERYVESLLRHDAGVIEGDENPGAEGKRHISSLKSGYKPHKKSSRSTGSDSAAYHINESDSQVTTKKPQAVETSPGNRKVKRSAGLHQDPLAKEENQIPATMTEGKHHESTTVREVHADVDGSTRRQKRETAYLIPAPELSDEYPMPVLQNSDLFDYEDLEELMSGAAAPEKRFLGSVARGGWFRDTSSQRDGGSIAKRHIGSLARLGWLPSFRSSRYSRSGKRSVNDSGVMAAAGVPRSNPSDGSPPSSQNKPFYWPETPSFKEQLISSSIEQLGGYSGDPSIDQVKRYLLLPAVDNILFRRLYPRRIIHL</sequence>
<feature type="region of interest" description="Disordered" evidence="1">
    <location>
        <begin position="863"/>
        <end position="903"/>
    </location>
</feature>
<feature type="region of interest" description="Disordered" evidence="1">
    <location>
        <begin position="528"/>
        <end position="571"/>
    </location>
</feature>
<dbReference type="AlphaFoldDB" id="A0A7R9GWE0"/>
<feature type="region of interest" description="Disordered" evidence="1">
    <location>
        <begin position="482"/>
        <end position="501"/>
    </location>
</feature>
<evidence type="ECO:0000313" key="2">
    <source>
        <dbReference type="EMBL" id="CAD7399173.1"/>
    </source>
</evidence>
<gene>
    <name evidence="2" type="ORF">TPSB3V08_LOCUS2048</name>
</gene>
<dbReference type="EMBL" id="OD000759">
    <property type="protein sequence ID" value="CAD7399173.1"/>
    <property type="molecule type" value="Genomic_DNA"/>
</dbReference>
<name>A0A7R9GWE0_TIMPO</name>
<reference evidence="2" key="1">
    <citation type="submission" date="2020-11" db="EMBL/GenBank/DDBJ databases">
        <authorList>
            <person name="Tran Van P."/>
        </authorList>
    </citation>
    <scope>NUCLEOTIDE SEQUENCE</scope>
</reference>
<feature type="region of interest" description="Disordered" evidence="1">
    <location>
        <begin position="421"/>
        <end position="441"/>
    </location>
</feature>
<evidence type="ECO:0008006" key="3">
    <source>
        <dbReference type="Google" id="ProtNLM"/>
    </source>
</evidence>
<feature type="region of interest" description="Disordered" evidence="1">
    <location>
        <begin position="662"/>
        <end position="775"/>
    </location>
</feature>
<feature type="compositionally biased region" description="Polar residues" evidence="1">
    <location>
        <begin position="887"/>
        <end position="900"/>
    </location>
</feature>
<organism evidence="2">
    <name type="scientific">Timema poppense</name>
    <name type="common">Walking stick</name>
    <dbReference type="NCBI Taxonomy" id="170557"/>
    <lineage>
        <taxon>Eukaryota</taxon>
        <taxon>Metazoa</taxon>
        <taxon>Ecdysozoa</taxon>
        <taxon>Arthropoda</taxon>
        <taxon>Hexapoda</taxon>
        <taxon>Insecta</taxon>
        <taxon>Pterygota</taxon>
        <taxon>Neoptera</taxon>
        <taxon>Polyneoptera</taxon>
        <taxon>Phasmatodea</taxon>
        <taxon>Timematodea</taxon>
        <taxon>Timematoidea</taxon>
        <taxon>Timematidae</taxon>
        <taxon>Timema</taxon>
    </lineage>
</organism>
<protein>
    <recommendedName>
        <fullName evidence="3">Neuropeptide-like 1</fullName>
    </recommendedName>
</protein>
<accession>A0A7R9GWE0</accession>
<evidence type="ECO:0000256" key="1">
    <source>
        <dbReference type="SAM" id="MobiDB-lite"/>
    </source>
</evidence>
<feature type="compositionally biased region" description="Basic and acidic residues" evidence="1">
    <location>
        <begin position="556"/>
        <end position="571"/>
    </location>
</feature>
<feature type="compositionally biased region" description="Basic and acidic residues" evidence="1">
    <location>
        <begin position="751"/>
        <end position="771"/>
    </location>
</feature>